<accession>A0A7G9AA39</accession>
<organism evidence="1">
    <name type="scientific">Escherichia coli</name>
    <dbReference type="NCBI Taxonomy" id="562"/>
    <lineage>
        <taxon>Bacteria</taxon>
        <taxon>Pseudomonadati</taxon>
        <taxon>Pseudomonadota</taxon>
        <taxon>Gammaproteobacteria</taxon>
        <taxon>Enterobacterales</taxon>
        <taxon>Enterobacteriaceae</taxon>
        <taxon>Escherichia</taxon>
    </lineage>
</organism>
<geneLocation type="plasmid" evidence="1">
    <name>pCE1681-E</name>
</geneLocation>
<sequence length="64" mass="6837">MALRVIIQHPGIQPAALSDVQAILSGIAISNCLNPVSSKLHCKQLIPIVANAQRMIHANAKEQT</sequence>
<dbReference type="EMBL" id="MT180434">
    <property type="protein sequence ID" value="QNL33618.1"/>
    <property type="molecule type" value="Genomic_DNA"/>
</dbReference>
<proteinExistence type="predicted"/>
<keyword evidence="1" id="KW-0614">Plasmid</keyword>
<protein>
    <submittedName>
        <fullName evidence="1">Uncharacterized protein</fullName>
    </submittedName>
</protein>
<name>A0A7G9AA39_ECOLX</name>
<reference evidence="1" key="1">
    <citation type="submission" date="2020-03" db="EMBL/GenBank/DDBJ databases">
        <title>Comparative analysis of multidrug resistant Escherichia coli ST216 isolates from silver gulls in Australia.</title>
        <authorList>
            <person name="Tarabai H."/>
            <person name="Wyrsch E.R."/>
            <person name="Bitar I."/>
            <person name="Djordjevic S.P."/>
            <person name="Dolejska M."/>
        </authorList>
    </citation>
    <scope>NUCLEOTIDE SEQUENCE</scope>
    <source>
        <strain evidence="1">CE1681</strain>
        <plasmid evidence="1">pCE1681-E</plasmid>
    </source>
</reference>
<evidence type="ECO:0000313" key="1">
    <source>
        <dbReference type="EMBL" id="QNL33618.1"/>
    </source>
</evidence>
<dbReference type="AlphaFoldDB" id="A0A7G9AA39"/>